<protein>
    <submittedName>
        <fullName evidence="1">Glutamine synthetase</fullName>
    </submittedName>
</protein>
<evidence type="ECO:0000313" key="2">
    <source>
        <dbReference type="Proteomes" id="UP001054945"/>
    </source>
</evidence>
<gene>
    <name evidence="1" type="primary">Gs2_0</name>
    <name evidence="1" type="ORF">CEXT_784011</name>
</gene>
<dbReference type="InterPro" id="IPR036651">
    <property type="entry name" value="Gln_synt_N_sf"/>
</dbReference>
<dbReference type="EMBL" id="BPLR01000762">
    <property type="protein sequence ID" value="GIY97286.1"/>
    <property type="molecule type" value="Genomic_DNA"/>
</dbReference>
<dbReference type="Gene3D" id="3.10.20.70">
    <property type="entry name" value="Glutamine synthetase, N-terminal domain"/>
    <property type="match status" value="1"/>
</dbReference>
<reference evidence="1 2" key="1">
    <citation type="submission" date="2021-06" db="EMBL/GenBank/DDBJ databases">
        <title>Caerostris extrusa draft genome.</title>
        <authorList>
            <person name="Kono N."/>
            <person name="Arakawa K."/>
        </authorList>
    </citation>
    <scope>NUCLEOTIDE SEQUENCE [LARGE SCALE GENOMIC DNA]</scope>
</reference>
<dbReference type="Proteomes" id="UP001054945">
    <property type="component" value="Unassembled WGS sequence"/>
</dbReference>
<sequence>MLFKSFTRCLRLAQSTRIITIRTCTTGASHAETAAKEYHHNFRKKTQEDMAGLDPANLCKLTLKKYLTLPQPQDKVQCTYVWIDGTGENVRSKTKTLDFVPKNPQVSYKSSQLLCSVLYVYDMW</sequence>
<dbReference type="GO" id="GO:0004356">
    <property type="term" value="F:glutamine synthetase activity"/>
    <property type="evidence" value="ECO:0007669"/>
    <property type="project" value="InterPro"/>
</dbReference>
<proteinExistence type="predicted"/>
<evidence type="ECO:0000313" key="1">
    <source>
        <dbReference type="EMBL" id="GIY97286.1"/>
    </source>
</evidence>
<name>A0AAV4XQG9_CAEEX</name>
<dbReference type="AlphaFoldDB" id="A0AAV4XQG9"/>
<organism evidence="1 2">
    <name type="scientific">Caerostris extrusa</name>
    <name type="common">Bark spider</name>
    <name type="synonym">Caerostris bankana</name>
    <dbReference type="NCBI Taxonomy" id="172846"/>
    <lineage>
        <taxon>Eukaryota</taxon>
        <taxon>Metazoa</taxon>
        <taxon>Ecdysozoa</taxon>
        <taxon>Arthropoda</taxon>
        <taxon>Chelicerata</taxon>
        <taxon>Arachnida</taxon>
        <taxon>Araneae</taxon>
        <taxon>Araneomorphae</taxon>
        <taxon>Entelegynae</taxon>
        <taxon>Araneoidea</taxon>
        <taxon>Araneidae</taxon>
        <taxon>Caerostris</taxon>
    </lineage>
</organism>
<comment type="caution">
    <text evidence="1">The sequence shown here is derived from an EMBL/GenBank/DDBJ whole genome shotgun (WGS) entry which is preliminary data.</text>
</comment>
<keyword evidence="2" id="KW-1185">Reference proteome</keyword>
<accession>A0AAV4XQG9</accession>
<dbReference type="GO" id="GO:0006542">
    <property type="term" value="P:glutamine biosynthetic process"/>
    <property type="evidence" value="ECO:0007669"/>
    <property type="project" value="InterPro"/>
</dbReference>